<evidence type="ECO:0000313" key="1">
    <source>
        <dbReference type="EMBL" id="KAI4365060.1"/>
    </source>
</evidence>
<accession>A0ACB9QID2</accession>
<dbReference type="EMBL" id="CM042885">
    <property type="protein sequence ID" value="KAI4365060.1"/>
    <property type="molecule type" value="Genomic_DNA"/>
</dbReference>
<reference evidence="2" key="1">
    <citation type="journal article" date="2023" name="Front. Plant Sci.">
        <title>Chromosomal-level genome assembly of Melastoma candidum provides insights into trichome evolution.</title>
        <authorList>
            <person name="Zhong Y."/>
            <person name="Wu W."/>
            <person name="Sun C."/>
            <person name="Zou P."/>
            <person name="Liu Y."/>
            <person name="Dai S."/>
            <person name="Zhou R."/>
        </authorList>
    </citation>
    <scope>NUCLEOTIDE SEQUENCE [LARGE SCALE GENOMIC DNA]</scope>
</reference>
<keyword evidence="2" id="KW-1185">Reference proteome</keyword>
<comment type="caution">
    <text evidence="1">The sequence shown here is derived from an EMBL/GenBank/DDBJ whole genome shotgun (WGS) entry which is preliminary data.</text>
</comment>
<sequence>MAIIKEFYKGFKFISQIFVVKEDEEEMEIGLPTDVKHVAHIGGDGPSGCGPAWMKDFRGAPEFQSSLREAADQSLPPEGTTESTMDGKPTSSRSTDNATREEARRMPKKHRRKKIKSTTSSQSKRSSRTGKSKTEQLEMQSIAIAAAS</sequence>
<dbReference type="Proteomes" id="UP001057402">
    <property type="component" value="Chromosome 6"/>
</dbReference>
<name>A0ACB9QID2_9MYRT</name>
<evidence type="ECO:0000313" key="2">
    <source>
        <dbReference type="Proteomes" id="UP001057402"/>
    </source>
</evidence>
<proteinExistence type="predicted"/>
<organism evidence="1 2">
    <name type="scientific">Melastoma candidum</name>
    <dbReference type="NCBI Taxonomy" id="119954"/>
    <lineage>
        <taxon>Eukaryota</taxon>
        <taxon>Viridiplantae</taxon>
        <taxon>Streptophyta</taxon>
        <taxon>Embryophyta</taxon>
        <taxon>Tracheophyta</taxon>
        <taxon>Spermatophyta</taxon>
        <taxon>Magnoliopsida</taxon>
        <taxon>eudicotyledons</taxon>
        <taxon>Gunneridae</taxon>
        <taxon>Pentapetalae</taxon>
        <taxon>rosids</taxon>
        <taxon>malvids</taxon>
        <taxon>Myrtales</taxon>
        <taxon>Melastomataceae</taxon>
        <taxon>Melastomatoideae</taxon>
        <taxon>Melastomateae</taxon>
        <taxon>Melastoma</taxon>
    </lineage>
</organism>
<gene>
    <name evidence="1" type="ORF">MLD38_021080</name>
</gene>
<protein>
    <submittedName>
        <fullName evidence="1">Uncharacterized protein</fullName>
    </submittedName>
</protein>